<evidence type="ECO:0000259" key="7">
    <source>
        <dbReference type="PROSITE" id="PS51766"/>
    </source>
</evidence>
<dbReference type="InterPro" id="IPR008965">
    <property type="entry name" value="CBM2/CBM3_carb-bd_dom_sf"/>
</dbReference>
<gene>
    <name evidence="8" type="ORF">A8708_28690</name>
</gene>
<proteinExistence type="predicted"/>
<dbReference type="InterPro" id="IPR013783">
    <property type="entry name" value="Ig-like_fold"/>
</dbReference>
<evidence type="ECO:0000256" key="6">
    <source>
        <dbReference type="SAM" id="MobiDB-lite"/>
    </source>
</evidence>
<dbReference type="Gene3D" id="2.60.120.260">
    <property type="entry name" value="Galactose-binding domain-like"/>
    <property type="match status" value="3"/>
</dbReference>
<dbReference type="InterPro" id="IPR002105">
    <property type="entry name" value="Dockerin_1_rpt"/>
</dbReference>
<dbReference type="Gene3D" id="1.20.1270.90">
    <property type="entry name" value="AF1782-like"/>
    <property type="match status" value="1"/>
</dbReference>
<dbReference type="InterPro" id="IPR012480">
    <property type="entry name" value="Hepar_II_III_C"/>
</dbReference>
<evidence type="ECO:0000256" key="4">
    <source>
        <dbReference type="ARBA" id="ARBA00022801"/>
    </source>
</evidence>
<evidence type="ECO:0000256" key="1">
    <source>
        <dbReference type="ARBA" id="ARBA00004418"/>
    </source>
</evidence>
<dbReference type="Pfam" id="PF00404">
    <property type="entry name" value="Dockerin_1"/>
    <property type="match status" value="1"/>
</dbReference>
<accession>A0A198AA62</accession>
<dbReference type="InterPro" id="IPR003305">
    <property type="entry name" value="CenC_carb-bd"/>
</dbReference>
<dbReference type="GO" id="GO:0004553">
    <property type="term" value="F:hydrolase activity, hydrolyzing O-glycosyl compounds"/>
    <property type="evidence" value="ECO:0007669"/>
    <property type="project" value="InterPro"/>
</dbReference>
<comment type="caution">
    <text evidence="8">The sequence shown here is derived from an EMBL/GenBank/DDBJ whole genome shotgun (WGS) entry which is preliminary data.</text>
</comment>
<dbReference type="InterPro" id="IPR008929">
    <property type="entry name" value="Chondroitin_lyas"/>
</dbReference>
<dbReference type="RefSeq" id="WP_068665112.1">
    <property type="nucleotide sequence ID" value="NZ_LYPB01000069.1"/>
</dbReference>
<keyword evidence="3" id="KW-0574">Periplasm</keyword>
<feature type="region of interest" description="Disordered" evidence="6">
    <location>
        <begin position="340"/>
        <end position="364"/>
    </location>
</feature>
<keyword evidence="4" id="KW-0378">Hydrolase</keyword>
<dbReference type="CDD" id="cd08547">
    <property type="entry name" value="Type_II_cohesin"/>
    <property type="match status" value="1"/>
</dbReference>
<evidence type="ECO:0000256" key="5">
    <source>
        <dbReference type="ARBA" id="ARBA00023239"/>
    </source>
</evidence>
<dbReference type="InterPro" id="IPR032518">
    <property type="entry name" value="HepII_N"/>
</dbReference>
<dbReference type="SUPFAM" id="SSF48230">
    <property type="entry name" value="Chondroitin AC/alginate lyase"/>
    <property type="match status" value="1"/>
</dbReference>
<dbReference type="STRING" id="1850517.A8708_28690"/>
<dbReference type="GO" id="GO:0016829">
    <property type="term" value="F:lyase activity"/>
    <property type="evidence" value="ECO:0007669"/>
    <property type="project" value="UniProtKB-KW"/>
</dbReference>
<dbReference type="PANTHER" id="PTHR39210:SF1">
    <property type="entry name" value="HEPARIN-SULFATE LYASE"/>
    <property type="match status" value="1"/>
</dbReference>
<dbReference type="Gene3D" id="1.50.10.100">
    <property type="entry name" value="Chondroitin AC/alginate lyase"/>
    <property type="match status" value="1"/>
</dbReference>
<dbReference type="SUPFAM" id="SSF49384">
    <property type="entry name" value="Carbohydrate-binding domain"/>
    <property type="match status" value="1"/>
</dbReference>
<reference evidence="8 9" key="1">
    <citation type="submission" date="2016-05" db="EMBL/GenBank/DDBJ databases">
        <title>Paenibacillus sp. 1ZS3-15 nov., isolated from the rhizosphere soil.</title>
        <authorList>
            <person name="Zhang X.X."/>
            <person name="Zhang J."/>
        </authorList>
    </citation>
    <scope>NUCLEOTIDE SEQUENCE [LARGE SCALE GENOMIC DNA]</scope>
    <source>
        <strain evidence="8 9">1ZS3-15</strain>
    </source>
</reference>
<dbReference type="Pfam" id="PF00963">
    <property type="entry name" value="Cohesin"/>
    <property type="match status" value="1"/>
</dbReference>
<keyword evidence="9" id="KW-1185">Reference proteome</keyword>
<dbReference type="Pfam" id="PF07940">
    <property type="entry name" value="Hepar_II_III_C"/>
    <property type="match status" value="1"/>
</dbReference>
<dbReference type="Pfam" id="PF16332">
    <property type="entry name" value="DUF4962"/>
    <property type="match status" value="1"/>
</dbReference>
<dbReference type="CDD" id="cd14254">
    <property type="entry name" value="Dockerin_II"/>
    <property type="match status" value="1"/>
</dbReference>
<dbReference type="GO" id="GO:0000272">
    <property type="term" value="P:polysaccharide catabolic process"/>
    <property type="evidence" value="ECO:0007669"/>
    <property type="project" value="InterPro"/>
</dbReference>
<sequence length="1758" mass="189589">MKNRIWQRKISAFLTGVMGLSLILNLFTFQFASAADNSVMGPELVVNPSFEQASGGAPASWTLAVNTGLSYERATDQVSEGSASVKVTDTNASAAAVMESQRIPYSPGTTYKASVKVKVEVGQAVMQVRYFDASNANTTKVSEYKSVSPNWQTVELTDTPPPGTVSLLVRLVIPSTAASGTVYFDDVSLKTTELLPNSSFEAFTGSRPTGWTAIDHGLTSSIVSVNSATYAAHGFRSVHMIDNSTSDAYSVKSPTIPVVTGNEYKATVRAKALTGNANLILHFIGSSEQQFVETQSLLTGSYETLTVSAVPPVGTTDVQVELSTPGMETADVYFDAASLTATSSTPGPTPTLSPTPTPPPSGDLTWPIGQDPGVSRKFQPINHLVTTQNPPDFAWPFIPGADSYELQVSGDSSFQSIAYQKNGITTNFYNFQHTFAGGQSYFWRVRFHKPAGWSAWSEVLKFRIDADNVPFPVPSTSDMFNAVSTEHPRILTTPATLEAFRARKDGDGKKTFDTVKSRVKAAVEAEAQSPQALPGEPVTKNPKVIDQVSAITNPLLDAAFIYLITQDPNYGQFAKRRLLHISSWSLDESSLTAYKNDDQAHREIALTGAMAYDWLYDLLSPTERETVLTMVHHRSTTIANDVLYDSKPISSTPYDSHGWTVFGFLGMIATALMHDDINVNGKNVMHDAQNWFNLIVPAYINLSPPWGGEDGSWGNGEGYWQWSTMSNKQFVDTLYIATGFSLYKKAYFRNEAWYPMYMLPPGQKTGAFGDQADLISRNYVAAGITREAQMQQNEVMQWYSQRDPYDYANFITYLYEDSSLPARPPVEMPTAKYFENIGTVAMHSNLLDPKRVSFFFKSSPFGSFNHSHADQNGIMIKAFGEDLTVDGGFYDDFNSEHFQKYAKQTFAHNAITYDNKKGQKIFDMKASGQITGFATNKDFDAAVGDATTAYNTGDFTGLDLAQRSVIYVKPGAFVVVDNLNAREPGGSSFEYWLHAENTLNLDEANSSATIIKNKVALEVNLYYPGLTKIDVTNQFLDYNGVEYLPGGSTYGGKRRLHGGFKTPKTEEATIVSSYVPYQVGSEPQDIVTEDHGTYRKLHFTDGTNVYVRTAQSGVVDTGDMQFEGIAATVKGDSILLVGGTQLVINGITRIASAERATIALSGDELSITGTRGSQVSLHKSGVTTVRDEEYRNLPKGGSVTDAVYTRGVHWDTAGSTLTLNVEPGQHKLLLSNANAPAPQAQVSYPVEINGVASSVTLSTYSDGHGGTAAWGSITNSAGLYEVLEAPPGLIFEGLGAVKPVTFIGENAKFSMPNVTGTLRLRSAGSGGATPSEATSNYEAVKNGLTVFAEAESFSDTNDGNFNVYSSRPFLSGGKGVSQWNALGQNITWKLTVPEAGNYDLVFKYVAWELADSLPTRLIKLGNQYYTAEAERTVDQGTVPENWKALTVHSGTYLPTGEIELKMWRISGAMNLDWVGLVKTEAPAVPTVKLTSSTSTVSTGQQLDLQLALDKTEPAAGIDLTVSYDPTKFTYSSYEKDYAQQAVIVTNNESEGKLRILAARTGTGAIPASGPFLTLKFDVKSDASAGSSSFTTSSGTASSEAGGITVLAGGSIDVSISNKAALGALITQAESTRDQAAAGTVIGTFFSSTLSGLKAALTAVIDAAKSVFNQPDAAQVQIQTAQTNLAAAIAEFEAHRIKAATGDTNNDQQFNIVDFANIAKHYGKDATSPDWALAQLTDINGDGAVDMEDLAFIASRISG</sequence>
<dbReference type="SUPFAM" id="SSF63446">
    <property type="entry name" value="Type I dockerin domain"/>
    <property type="match status" value="1"/>
</dbReference>
<dbReference type="Gene3D" id="2.70.98.70">
    <property type="match status" value="1"/>
</dbReference>
<organism evidence="8 9">
    <name type="scientific">Paenibacillus oryzisoli</name>
    <dbReference type="NCBI Taxonomy" id="1850517"/>
    <lineage>
        <taxon>Bacteria</taxon>
        <taxon>Bacillati</taxon>
        <taxon>Bacillota</taxon>
        <taxon>Bacilli</taxon>
        <taxon>Bacillales</taxon>
        <taxon>Paenibacillaceae</taxon>
        <taxon>Paenibacillus</taxon>
    </lineage>
</organism>
<evidence type="ECO:0000256" key="3">
    <source>
        <dbReference type="ARBA" id="ARBA00022764"/>
    </source>
</evidence>
<dbReference type="InterPro" id="IPR002102">
    <property type="entry name" value="Cohesin_dom"/>
</dbReference>
<dbReference type="InterPro" id="IPR036439">
    <property type="entry name" value="Dockerin_dom_sf"/>
</dbReference>
<comment type="subcellular location">
    <subcellularLocation>
        <location evidence="1">Periplasm</location>
    </subcellularLocation>
</comment>
<dbReference type="PROSITE" id="PS51766">
    <property type="entry name" value="DOCKERIN"/>
    <property type="match status" value="1"/>
</dbReference>
<feature type="compositionally biased region" description="Pro residues" evidence="6">
    <location>
        <begin position="347"/>
        <end position="361"/>
    </location>
</feature>
<evidence type="ECO:0000313" key="8">
    <source>
        <dbReference type="EMBL" id="OAS17990.1"/>
    </source>
</evidence>
<dbReference type="Gene3D" id="1.10.1330.10">
    <property type="entry name" value="Dockerin domain"/>
    <property type="match status" value="1"/>
</dbReference>
<dbReference type="InterPro" id="IPR016134">
    <property type="entry name" value="Dockerin_dom"/>
</dbReference>
<dbReference type="EMBL" id="LYPB01000069">
    <property type="protein sequence ID" value="OAS17990.1"/>
    <property type="molecule type" value="Genomic_DNA"/>
</dbReference>
<dbReference type="Proteomes" id="UP000078454">
    <property type="component" value="Unassembled WGS sequence"/>
</dbReference>
<keyword evidence="5" id="KW-0456">Lyase</keyword>
<dbReference type="GO" id="GO:0042597">
    <property type="term" value="C:periplasmic space"/>
    <property type="evidence" value="ECO:0007669"/>
    <property type="project" value="UniProtKB-SubCell"/>
</dbReference>
<protein>
    <recommendedName>
        <fullName evidence="7">Dockerin domain-containing protein</fullName>
    </recommendedName>
</protein>
<evidence type="ECO:0000313" key="9">
    <source>
        <dbReference type="Proteomes" id="UP000078454"/>
    </source>
</evidence>
<evidence type="ECO:0000256" key="2">
    <source>
        <dbReference type="ARBA" id="ARBA00022729"/>
    </source>
</evidence>
<dbReference type="Gene3D" id="2.60.40.10">
    <property type="entry name" value="Immunoglobulins"/>
    <property type="match status" value="1"/>
</dbReference>
<dbReference type="InterPro" id="IPR008979">
    <property type="entry name" value="Galactose-bd-like_sf"/>
</dbReference>
<dbReference type="SUPFAM" id="SSF49785">
    <property type="entry name" value="Galactose-binding domain-like"/>
    <property type="match status" value="3"/>
</dbReference>
<name>A0A198AA62_9BACL</name>
<dbReference type="GO" id="GO:0030246">
    <property type="term" value="F:carbohydrate binding"/>
    <property type="evidence" value="ECO:0007669"/>
    <property type="project" value="InterPro"/>
</dbReference>
<dbReference type="Pfam" id="PF02018">
    <property type="entry name" value="CBM_4_9"/>
    <property type="match status" value="1"/>
</dbReference>
<dbReference type="PANTHER" id="PTHR39210">
    <property type="entry name" value="HEPARIN-SULFATE LYASE"/>
    <property type="match status" value="1"/>
</dbReference>
<feature type="domain" description="Dockerin" evidence="7">
    <location>
        <begin position="1696"/>
        <end position="1758"/>
    </location>
</feature>
<keyword evidence="2" id="KW-0732">Signal</keyword>
<dbReference type="Gene3D" id="2.60.40.680">
    <property type="match status" value="1"/>
</dbReference>